<dbReference type="EMBL" id="RCHU02000004">
    <property type="protein sequence ID" value="KAL3596562.1"/>
    <property type="molecule type" value="Genomic_DNA"/>
</dbReference>
<organism evidence="1 2">
    <name type="scientific">Populus alba</name>
    <name type="common">White poplar</name>
    <dbReference type="NCBI Taxonomy" id="43335"/>
    <lineage>
        <taxon>Eukaryota</taxon>
        <taxon>Viridiplantae</taxon>
        <taxon>Streptophyta</taxon>
        <taxon>Embryophyta</taxon>
        <taxon>Tracheophyta</taxon>
        <taxon>Spermatophyta</taxon>
        <taxon>Magnoliopsida</taxon>
        <taxon>eudicotyledons</taxon>
        <taxon>Gunneridae</taxon>
        <taxon>Pentapetalae</taxon>
        <taxon>rosids</taxon>
        <taxon>fabids</taxon>
        <taxon>Malpighiales</taxon>
        <taxon>Salicaceae</taxon>
        <taxon>Saliceae</taxon>
        <taxon>Populus</taxon>
    </lineage>
</organism>
<gene>
    <name evidence="1" type="ORF">D5086_008199</name>
</gene>
<protein>
    <submittedName>
        <fullName evidence="1">Uncharacterized protein</fullName>
    </submittedName>
</protein>
<dbReference type="Proteomes" id="UP000309997">
    <property type="component" value="Unassembled WGS sequence"/>
</dbReference>
<evidence type="ECO:0000313" key="1">
    <source>
        <dbReference type="EMBL" id="KAL3596562.1"/>
    </source>
</evidence>
<proteinExistence type="predicted"/>
<sequence>MKYNNLRRVRDTSGGQNNCVEGPRASAVGYGDRQGKAKRGREESHGNEVMPWLLRNSGWKNLGIYVESVRFRNQSILKDHFLGTSASFIGSRCLPATLP</sequence>
<name>A0ACC4CGH0_POPAL</name>
<evidence type="ECO:0000313" key="2">
    <source>
        <dbReference type="Proteomes" id="UP000309997"/>
    </source>
</evidence>
<comment type="caution">
    <text evidence="1">The sequence shown here is derived from an EMBL/GenBank/DDBJ whole genome shotgun (WGS) entry which is preliminary data.</text>
</comment>
<accession>A0ACC4CGH0</accession>
<keyword evidence="2" id="KW-1185">Reference proteome</keyword>
<reference evidence="1 2" key="1">
    <citation type="journal article" date="2024" name="Plant Biotechnol. J.">
        <title>Genome and CRISPR/Cas9 system of a widespread forest tree (Populus alba) in the world.</title>
        <authorList>
            <person name="Liu Y.J."/>
            <person name="Jiang P.F."/>
            <person name="Han X.M."/>
            <person name="Li X.Y."/>
            <person name="Wang H.M."/>
            <person name="Wang Y.J."/>
            <person name="Wang X.X."/>
            <person name="Zeng Q.Y."/>
        </authorList>
    </citation>
    <scope>NUCLEOTIDE SEQUENCE [LARGE SCALE GENOMIC DNA]</scope>
    <source>
        <strain evidence="2">cv. PAL-ZL1</strain>
    </source>
</reference>